<protein>
    <submittedName>
        <fullName evidence="1">9480_t:CDS:1</fullName>
    </submittedName>
</protein>
<dbReference type="EMBL" id="CAJVPI010005770">
    <property type="protein sequence ID" value="CAG8675513.1"/>
    <property type="molecule type" value="Genomic_DNA"/>
</dbReference>
<organism evidence="1 2">
    <name type="scientific">Paraglomus brasilianum</name>
    <dbReference type="NCBI Taxonomy" id="144538"/>
    <lineage>
        <taxon>Eukaryota</taxon>
        <taxon>Fungi</taxon>
        <taxon>Fungi incertae sedis</taxon>
        <taxon>Mucoromycota</taxon>
        <taxon>Glomeromycotina</taxon>
        <taxon>Glomeromycetes</taxon>
        <taxon>Paraglomerales</taxon>
        <taxon>Paraglomeraceae</taxon>
        <taxon>Paraglomus</taxon>
    </lineage>
</organism>
<keyword evidence="2" id="KW-1185">Reference proteome</keyword>
<gene>
    <name evidence="1" type="ORF">PBRASI_LOCUS11524</name>
</gene>
<evidence type="ECO:0000313" key="2">
    <source>
        <dbReference type="Proteomes" id="UP000789739"/>
    </source>
</evidence>
<evidence type="ECO:0000313" key="1">
    <source>
        <dbReference type="EMBL" id="CAG8675513.1"/>
    </source>
</evidence>
<accession>A0A9N9HD23</accession>
<name>A0A9N9HD23_9GLOM</name>
<comment type="caution">
    <text evidence="1">The sequence shown here is derived from an EMBL/GenBank/DDBJ whole genome shotgun (WGS) entry which is preliminary data.</text>
</comment>
<dbReference type="OrthoDB" id="274828at2759"/>
<sequence length="166" mass="19674">DWSLLTKQLVCEERLPSEYEDWNIRELTGLLPRELHRFCKAWNMAKQLETGVNKETVMETYMNLAVEYFKIKVQRLLDRQRLGNAVEDSTIFAAKVFMGSEMWNVPESWKVSGMVFFNGLKYHFVCPPAEQAIYEVFDDEHLQNAIAILREDENIRWRILELCVQH</sequence>
<reference evidence="1" key="1">
    <citation type="submission" date="2021-06" db="EMBL/GenBank/DDBJ databases">
        <authorList>
            <person name="Kallberg Y."/>
            <person name="Tangrot J."/>
            <person name="Rosling A."/>
        </authorList>
    </citation>
    <scope>NUCLEOTIDE SEQUENCE</scope>
    <source>
        <strain evidence="1">BR232B</strain>
    </source>
</reference>
<feature type="non-terminal residue" evidence="1">
    <location>
        <position position="1"/>
    </location>
</feature>
<dbReference type="AlphaFoldDB" id="A0A9N9HD23"/>
<proteinExistence type="predicted"/>
<dbReference type="Proteomes" id="UP000789739">
    <property type="component" value="Unassembled WGS sequence"/>
</dbReference>